<sequence>MNRRDILKYTTYFAGAAISAPLASVLLTGCKRDDAMLEEGYQPGFLNAAQYAYVVNVADAMLPKDEYPGAVEVGVPQMIDKMVGEVYGKEDQQKFTEGLRALMDEMDADNPGGFAKLESDKALIYLQDQDLHYKQEPVETTMSGEDVPRETVVDSDGPSARSAYFNLKSMIIGSYFNTPEVAVDSGLLAYLPVPGEYIPCGDLQELTGGKVWAIN</sequence>
<evidence type="ECO:0008006" key="3">
    <source>
        <dbReference type="Google" id="ProtNLM"/>
    </source>
</evidence>
<reference evidence="1 2" key="1">
    <citation type="submission" date="2020-03" db="EMBL/GenBank/DDBJ databases">
        <title>Genomic Encyclopedia of Type Strains, Phase IV (KMG-IV): sequencing the most valuable type-strain genomes for metagenomic binning, comparative biology and taxonomic classification.</title>
        <authorList>
            <person name="Goeker M."/>
        </authorList>
    </citation>
    <scope>NUCLEOTIDE SEQUENCE [LARGE SCALE GENOMIC DNA]</scope>
    <source>
        <strain evidence="1 2">DSM 105096</strain>
    </source>
</reference>
<dbReference type="RefSeq" id="WP_168038770.1">
    <property type="nucleotide sequence ID" value="NZ_JAATJH010000005.1"/>
</dbReference>
<organism evidence="1 2">
    <name type="scientific">Neolewinella antarctica</name>
    <dbReference type="NCBI Taxonomy" id="442734"/>
    <lineage>
        <taxon>Bacteria</taxon>
        <taxon>Pseudomonadati</taxon>
        <taxon>Bacteroidota</taxon>
        <taxon>Saprospiria</taxon>
        <taxon>Saprospirales</taxon>
        <taxon>Lewinellaceae</taxon>
        <taxon>Neolewinella</taxon>
    </lineage>
</organism>
<dbReference type="Proteomes" id="UP000770785">
    <property type="component" value="Unassembled WGS sequence"/>
</dbReference>
<evidence type="ECO:0000313" key="2">
    <source>
        <dbReference type="Proteomes" id="UP000770785"/>
    </source>
</evidence>
<keyword evidence="2" id="KW-1185">Reference proteome</keyword>
<dbReference type="Pfam" id="PF13618">
    <property type="entry name" value="Gluconate_2-dh3"/>
    <property type="match status" value="1"/>
</dbReference>
<dbReference type="InterPro" id="IPR027056">
    <property type="entry name" value="Gluconate_2DH_su3"/>
</dbReference>
<dbReference type="PROSITE" id="PS51257">
    <property type="entry name" value="PROKAR_LIPOPROTEIN"/>
    <property type="match status" value="1"/>
</dbReference>
<dbReference type="EMBL" id="JAATJH010000005">
    <property type="protein sequence ID" value="NJC27563.1"/>
    <property type="molecule type" value="Genomic_DNA"/>
</dbReference>
<name>A0ABX0XE28_9BACT</name>
<gene>
    <name evidence="1" type="ORF">GGR27_003080</name>
</gene>
<evidence type="ECO:0000313" key="1">
    <source>
        <dbReference type="EMBL" id="NJC27563.1"/>
    </source>
</evidence>
<protein>
    <recommendedName>
        <fullName evidence="3">Gluconate 2-dehydrogenase subunit 3 family protein</fullName>
    </recommendedName>
</protein>
<proteinExistence type="predicted"/>
<comment type="caution">
    <text evidence="1">The sequence shown here is derived from an EMBL/GenBank/DDBJ whole genome shotgun (WGS) entry which is preliminary data.</text>
</comment>
<accession>A0ABX0XE28</accession>